<sequence>MAPEETGYLVTLDDGLEIDVAGVFDRIPRTRIEDLEAEANRLRIVSTCVCRVEAFLWQPDRLVVDVIDGLPQEPEGTEEVVEDIATDVVRLPLVTERSPSPPSPLMPDAFVARAENDERLSDAESALLRNVARAAGQGLLALSVDPIQDRPDDEPDEPVEVAAPPTIVQRPGIAAHTSIDRDLADIDLGQELLGDIDCLPSEFFAMREWGGDAPFGPAISGRRDSILRDSGEIDEDAVMELAQGYLAYGFGAEASWVLAQLDRGGRRIGSLRAIAAVLNGQVAPEILNGQLHCDNDAALWTLLGTSAGSEIQIDSRTLLVSFERLPSPVKQLIAPRLVARFLEMDDKDSATIVGRSIGIEEDPSPEAMVSSIELESALGGQDNSLDAVLDLLADTQQADPALVLRAFELAHQQDRHLPPEIMDLAETLQFQHRDSATAQDLLRARVIAELDLGHYDKAAAIAVREGDDIELNSTAYGALAASAPDGVFLDVVLGEHVPQLRPAVENEIAERLLSLGLADAAEERLIATPSGHDARDRRYLRARAALMQGDVDRVRELLVGLTDEQAENLRRRAAIEAGDFETALSDAGAQPDEPTAPELAWRAGNWNRLASSPDVQLRERADVMLASDTRPLTDVLEEPSLREGRDALSRAGSSRDSIASMLDRFSLPEQTE</sequence>
<dbReference type="Proteomes" id="UP000314011">
    <property type="component" value="Unassembled WGS sequence"/>
</dbReference>
<name>A0A5C5GGL6_9RHOB</name>
<evidence type="ECO:0000313" key="2">
    <source>
        <dbReference type="EMBL" id="TNY33882.1"/>
    </source>
</evidence>
<feature type="compositionally biased region" description="Basic and acidic residues" evidence="1">
    <location>
        <begin position="639"/>
        <end position="648"/>
    </location>
</feature>
<comment type="caution">
    <text evidence="2">The sequence shown here is derived from an EMBL/GenBank/DDBJ whole genome shotgun (WGS) entry which is preliminary data.</text>
</comment>
<evidence type="ECO:0000313" key="3">
    <source>
        <dbReference type="Proteomes" id="UP000314011"/>
    </source>
</evidence>
<reference evidence="2 3" key="1">
    <citation type="submission" date="2019-06" db="EMBL/GenBank/DDBJ databases">
        <title>Genome of new Rhodobacteraceae sp. SM1903.</title>
        <authorList>
            <person name="Ren X."/>
        </authorList>
    </citation>
    <scope>NUCLEOTIDE SEQUENCE [LARGE SCALE GENOMIC DNA]</scope>
    <source>
        <strain evidence="2 3">SM1903</strain>
    </source>
</reference>
<organism evidence="2 3">
    <name type="scientific">Pelagovum pacificum</name>
    <dbReference type="NCBI Taxonomy" id="2588711"/>
    <lineage>
        <taxon>Bacteria</taxon>
        <taxon>Pseudomonadati</taxon>
        <taxon>Pseudomonadota</taxon>
        <taxon>Alphaproteobacteria</taxon>
        <taxon>Rhodobacterales</taxon>
        <taxon>Paracoccaceae</taxon>
        <taxon>Pelagovum</taxon>
    </lineage>
</organism>
<evidence type="ECO:0000256" key="1">
    <source>
        <dbReference type="SAM" id="MobiDB-lite"/>
    </source>
</evidence>
<dbReference type="AlphaFoldDB" id="A0A5C5GGL6"/>
<keyword evidence="3" id="KW-1185">Reference proteome</keyword>
<dbReference type="RefSeq" id="WP_198571740.1">
    <property type="nucleotide sequence ID" value="NZ_CP065915.1"/>
</dbReference>
<gene>
    <name evidence="2" type="ORF">FHY64_11645</name>
</gene>
<proteinExistence type="predicted"/>
<protein>
    <submittedName>
        <fullName evidence="2">Uncharacterized protein</fullName>
    </submittedName>
</protein>
<feature type="region of interest" description="Disordered" evidence="1">
    <location>
        <begin position="634"/>
        <end position="672"/>
    </location>
</feature>
<dbReference type="EMBL" id="VFFF01000001">
    <property type="protein sequence ID" value="TNY33882.1"/>
    <property type="molecule type" value="Genomic_DNA"/>
</dbReference>
<accession>A0A5C5GGL6</accession>